<proteinExistence type="predicted"/>
<comment type="caution">
    <text evidence="3">The sequence shown here is derived from an EMBL/GenBank/DDBJ whole genome shotgun (WGS) entry which is preliminary data.</text>
</comment>
<dbReference type="Pfam" id="PF00117">
    <property type="entry name" value="GATase"/>
    <property type="match status" value="1"/>
</dbReference>
<dbReference type="InterPro" id="IPR029062">
    <property type="entry name" value="Class_I_gatase-like"/>
</dbReference>
<dbReference type="EMBL" id="BAABBF010000012">
    <property type="protein sequence ID" value="GAA3723513.1"/>
    <property type="molecule type" value="Genomic_DNA"/>
</dbReference>
<keyword evidence="4" id="KW-1185">Reference proteome</keyword>
<reference evidence="4" key="1">
    <citation type="journal article" date="2019" name="Int. J. Syst. Evol. Microbiol.">
        <title>The Global Catalogue of Microorganisms (GCM) 10K type strain sequencing project: providing services to taxonomists for standard genome sequencing and annotation.</title>
        <authorList>
            <consortium name="The Broad Institute Genomics Platform"/>
            <consortium name="The Broad Institute Genome Sequencing Center for Infectious Disease"/>
            <person name="Wu L."/>
            <person name="Ma J."/>
        </authorList>
    </citation>
    <scope>NUCLEOTIDE SEQUENCE [LARGE SCALE GENOMIC DNA]</scope>
    <source>
        <strain evidence="4">JCM 17498</strain>
    </source>
</reference>
<name>A0ABP7EX66_9SPHN</name>
<feature type="region of interest" description="Disordered" evidence="1">
    <location>
        <begin position="1"/>
        <end position="50"/>
    </location>
</feature>
<feature type="compositionally biased region" description="Basic and acidic residues" evidence="1">
    <location>
        <begin position="34"/>
        <end position="44"/>
    </location>
</feature>
<dbReference type="PROSITE" id="PS51273">
    <property type="entry name" value="GATASE_TYPE_1"/>
    <property type="match status" value="1"/>
</dbReference>
<sequence length="311" mass="33725">MDQRTIRRLMRSGTMADTEFSTRPRLLVAESETPEEREARRESAGRSAGESYAATLEQLIPHCTVDRVTPADDDHPAMGAAAIADYDGVFLSGSPLHVWEDTPETRRQLDFMRAVFASGTPSFGSCAGLQVAVAAAGGTVRSMPGRQEAGLARRIVATEEGLGHPMLRDRPATWDAPAIHGDEVETLPADATLLAGNAAVSVQAVEIRHDGGVFWGVQYHPELAPGEISAALRRQADDLVEAGLARDGDDVEAQAALFDALHDRPDCPALRWRLGIDREVAEEPRRRIELIAFIEHLVMPRVAARREAVAS</sequence>
<organism evidence="3 4">
    <name type="scientific">Sphingomonas cynarae</name>
    <dbReference type="NCBI Taxonomy" id="930197"/>
    <lineage>
        <taxon>Bacteria</taxon>
        <taxon>Pseudomonadati</taxon>
        <taxon>Pseudomonadota</taxon>
        <taxon>Alphaproteobacteria</taxon>
        <taxon>Sphingomonadales</taxon>
        <taxon>Sphingomonadaceae</taxon>
        <taxon>Sphingomonas</taxon>
    </lineage>
</organism>
<dbReference type="CDD" id="cd01741">
    <property type="entry name" value="GATase1_1"/>
    <property type="match status" value="1"/>
</dbReference>
<evidence type="ECO:0000313" key="3">
    <source>
        <dbReference type="EMBL" id="GAA3723513.1"/>
    </source>
</evidence>
<dbReference type="SUPFAM" id="SSF52317">
    <property type="entry name" value="Class I glutamine amidotransferase-like"/>
    <property type="match status" value="1"/>
</dbReference>
<dbReference type="RefSeq" id="WP_344694642.1">
    <property type="nucleotide sequence ID" value="NZ_BAABBF010000012.1"/>
</dbReference>
<dbReference type="InterPro" id="IPR044992">
    <property type="entry name" value="ChyE-like"/>
</dbReference>
<accession>A0ABP7EX66</accession>
<evidence type="ECO:0000256" key="1">
    <source>
        <dbReference type="SAM" id="MobiDB-lite"/>
    </source>
</evidence>
<dbReference type="Proteomes" id="UP001500523">
    <property type="component" value="Unassembled WGS sequence"/>
</dbReference>
<feature type="compositionally biased region" description="Basic residues" evidence="1">
    <location>
        <begin position="1"/>
        <end position="10"/>
    </location>
</feature>
<gene>
    <name evidence="3" type="ORF">GCM10022268_34660</name>
</gene>
<dbReference type="Gene3D" id="3.40.50.880">
    <property type="match status" value="1"/>
</dbReference>
<evidence type="ECO:0000313" key="4">
    <source>
        <dbReference type="Proteomes" id="UP001500523"/>
    </source>
</evidence>
<protein>
    <recommendedName>
        <fullName evidence="2">Glutamine amidotransferase domain-containing protein</fullName>
    </recommendedName>
</protein>
<dbReference type="InterPro" id="IPR017926">
    <property type="entry name" value="GATASE"/>
</dbReference>
<dbReference type="PANTHER" id="PTHR42695:SF5">
    <property type="entry name" value="GLUTAMINE AMIDOTRANSFERASE YLR126C-RELATED"/>
    <property type="match status" value="1"/>
</dbReference>
<evidence type="ECO:0000259" key="2">
    <source>
        <dbReference type="Pfam" id="PF00117"/>
    </source>
</evidence>
<dbReference type="PANTHER" id="PTHR42695">
    <property type="entry name" value="GLUTAMINE AMIDOTRANSFERASE YLR126C-RELATED"/>
    <property type="match status" value="1"/>
</dbReference>
<feature type="domain" description="Glutamine amidotransferase" evidence="2">
    <location>
        <begin position="68"/>
        <end position="229"/>
    </location>
</feature>